<accession>A0A8K0ERF5</accession>
<feature type="transmembrane region" description="Helical" evidence="1">
    <location>
        <begin position="12"/>
        <end position="31"/>
    </location>
</feature>
<dbReference type="GO" id="GO:0005634">
    <property type="term" value="C:nucleus"/>
    <property type="evidence" value="ECO:0007669"/>
    <property type="project" value="TreeGrafter"/>
</dbReference>
<sequence>MSENGCCCCCCAILVVILGLAIAGLTAFLCIKFIGPSSSDSDGQVASMNASTPISTNSTMSTTITTLTTMLTTSTTLTASTMSTNSTVSTVKPLTTPSGQGDCSRRNSSCSECIGNVKCYYCHKDKSCRLYPDWAVLPTSECPLSQVRWGATCAIGFEVLVIAAAVVVAVVGVLVLSLCCYYTHCCRCCFCCRKARCGGSGCHTWRDFKWSRDNRSNQMNPNNWRYWKARGVE</sequence>
<dbReference type="GO" id="GO:0006606">
    <property type="term" value="P:protein import into nucleus"/>
    <property type="evidence" value="ECO:0007669"/>
    <property type="project" value="TreeGrafter"/>
</dbReference>
<evidence type="ECO:0000256" key="1">
    <source>
        <dbReference type="SAM" id="Phobius"/>
    </source>
</evidence>
<feature type="transmembrane region" description="Helical" evidence="1">
    <location>
        <begin position="159"/>
        <end position="184"/>
    </location>
</feature>
<protein>
    <submittedName>
        <fullName evidence="2">PTTG1IP protein</fullName>
    </submittedName>
</protein>
<dbReference type="EMBL" id="OV696689">
    <property type="protein sequence ID" value="CAH1263577.1"/>
    <property type="molecule type" value="Genomic_DNA"/>
</dbReference>
<dbReference type="PANTHER" id="PTHR15191:SF3">
    <property type="entry name" value="PITUITARY TUMOR-TRANSFORMING GENE PROTEIN-BINDING FACTOR"/>
    <property type="match status" value="1"/>
</dbReference>
<keyword evidence="3" id="KW-1185">Reference proteome</keyword>
<keyword evidence="1" id="KW-0472">Membrane</keyword>
<dbReference type="GO" id="GO:0005737">
    <property type="term" value="C:cytoplasm"/>
    <property type="evidence" value="ECO:0007669"/>
    <property type="project" value="TreeGrafter"/>
</dbReference>
<gene>
    <name evidence="2" type="primary">PTTG1IP</name>
    <name evidence="2" type="ORF">BLAG_LOCUS18227</name>
</gene>
<proteinExistence type="predicted"/>
<dbReference type="OrthoDB" id="5829916at2759"/>
<dbReference type="PANTHER" id="PTHR15191">
    <property type="entry name" value="PROTEIN CBG20567"/>
    <property type="match status" value="1"/>
</dbReference>
<evidence type="ECO:0000313" key="3">
    <source>
        <dbReference type="Proteomes" id="UP000838412"/>
    </source>
</evidence>
<dbReference type="Proteomes" id="UP000838412">
    <property type="component" value="Chromosome 4"/>
</dbReference>
<keyword evidence="1" id="KW-1133">Transmembrane helix</keyword>
<organism evidence="2 3">
    <name type="scientific">Branchiostoma lanceolatum</name>
    <name type="common">Common lancelet</name>
    <name type="synonym">Amphioxus lanceolatum</name>
    <dbReference type="NCBI Taxonomy" id="7740"/>
    <lineage>
        <taxon>Eukaryota</taxon>
        <taxon>Metazoa</taxon>
        <taxon>Chordata</taxon>
        <taxon>Cephalochordata</taxon>
        <taxon>Leptocardii</taxon>
        <taxon>Amphioxiformes</taxon>
        <taxon>Branchiostomatidae</taxon>
        <taxon>Branchiostoma</taxon>
    </lineage>
</organism>
<dbReference type="AlphaFoldDB" id="A0A8K0ERF5"/>
<reference evidence="2" key="1">
    <citation type="submission" date="2022-01" db="EMBL/GenBank/DDBJ databases">
        <authorList>
            <person name="Braso-Vives M."/>
        </authorList>
    </citation>
    <scope>NUCLEOTIDE SEQUENCE</scope>
</reference>
<keyword evidence="1" id="KW-0812">Transmembrane</keyword>
<dbReference type="InterPro" id="IPR052304">
    <property type="entry name" value="PTTG1IP"/>
</dbReference>
<name>A0A8K0ERF5_BRALA</name>
<evidence type="ECO:0000313" key="2">
    <source>
        <dbReference type="EMBL" id="CAH1263577.1"/>
    </source>
</evidence>